<keyword evidence="3" id="KW-1185">Reference proteome</keyword>
<organism evidence="2 3">
    <name type="scientific">Roseateles oligotrophus</name>
    <dbReference type="NCBI Taxonomy" id="1769250"/>
    <lineage>
        <taxon>Bacteria</taxon>
        <taxon>Pseudomonadati</taxon>
        <taxon>Pseudomonadota</taxon>
        <taxon>Betaproteobacteria</taxon>
        <taxon>Burkholderiales</taxon>
        <taxon>Sphaerotilaceae</taxon>
        <taxon>Roseateles</taxon>
    </lineage>
</organism>
<accession>A0A840LAC6</accession>
<proteinExistence type="predicted"/>
<dbReference type="EMBL" id="JACHLP010000003">
    <property type="protein sequence ID" value="MBB4843079.1"/>
    <property type="molecule type" value="Genomic_DNA"/>
</dbReference>
<dbReference type="Proteomes" id="UP000562027">
    <property type="component" value="Unassembled WGS sequence"/>
</dbReference>
<evidence type="ECO:0000256" key="1">
    <source>
        <dbReference type="SAM" id="Phobius"/>
    </source>
</evidence>
<reference evidence="2 3" key="1">
    <citation type="submission" date="2020-08" db="EMBL/GenBank/DDBJ databases">
        <title>Functional genomics of gut bacteria from endangered species of beetles.</title>
        <authorList>
            <person name="Carlos-Shanley C."/>
        </authorList>
    </citation>
    <scope>NUCLEOTIDE SEQUENCE [LARGE SCALE GENOMIC DNA]</scope>
    <source>
        <strain evidence="2 3">S00239</strain>
    </source>
</reference>
<dbReference type="RefSeq" id="WP_184298033.1">
    <property type="nucleotide sequence ID" value="NZ_JACHLP010000003.1"/>
</dbReference>
<gene>
    <name evidence="2" type="ORF">HNP55_001598</name>
</gene>
<keyword evidence="1" id="KW-0472">Membrane</keyword>
<evidence type="ECO:0000313" key="2">
    <source>
        <dbReference type="EMBL" id="MBB4843079.1"/>
    </source>
</evidence>
<comment type="caution">
    <text evidence="2">The sequence shown here is derived from an EMBL/GenBank/DDBJ whole genome shotgun (WGS) entry which is preliminary data.</text>
</comment>
<evidence type="ECO:0000313" key="3">
    <source>
        <dbReference type="Proteomes" id="UP000562027"/>
    </source>
</evidence>
<dbReference type="AlphaFoldDB" id="A0A840LAC6"/>
<keyword evidence="1" id="KW-1133">Transmembrane helix</keyword>
<feature type="transmembrane region" description="Helical" evidence="1">
    <location>
        <begin position="92"/>
        <end position="125"/>
    </location>
</feature>
<protein>
    <submittedName>
        <fullName evidence="2">Uncharacterized protein</fullName>
    </submittedName>
</protein>
<feature type="transmembrane region" description="Helical" evidence="1">
    <location>
        <begin position="64"/>
        <end position="85"/>
    </location>
</feature>
<sequence length="135" mass="14242">MRLIFRRLLLLGLLMLALTVMAGGSLWHHFGDFAADPGFTLSINGEDVDLSGLQDFEGPGLGSLLLAGLVVAVIACVVVPLVLLLSVGLPLLILLLVLGGLALGAVSLGALVFSPIWLIVLVLWLLLRSPRASRR</sequence>
<name>A0A840LAC6_9BURK</name>
<keyword evidence="1" id="KW-0812">Transmembrane</keyword>